<evidence type="ECO:0000256" key="3">
    <source>
        <dbReference type="ARBA" id="ARBA00022606"/>
    </source>
</evidence>
<dbReference type="PROSITE" id="PS00237">
    <property type="entry name" value="G_PROTEIN_RECEP_F1_1"/>
    <property type="match status" value="1"/>
</dbReference>
<feature type="transmembrane region" description="Helical" evidence="14">
    <location>
        <begin position="66"/>
        <end position="87"/>
    </location>
</feature>
<feature type="transmembrane region" description="Helical" evidence="14">
    <location>
        <begin position="35"/>
        <end position="59"/>
    </location>
</feature>
<keyword evidence="8 14" id="KW-0472">Membrane</keyword>
<dbReference type="GO" id="GO:0004930">
    <property type="term" value="F:G protein-coupled receptor activity"/>
    <property type="evidence" value="ECO:0007669"/>
    <property type="project" value="UniProtKB-KW"/>
</dbReference>
<keyword evidence="12 13" id="KW-0807">Transducer</keyword>
<evidence type="ECO:0000256" key="2">
    <source>
        <dbReference type="ARBA" id="ARBA00022475"/>
    </source>
</evidence>
<dbReference type="InterPro" id="IPR050939">
    <property type="entry name" value="Olfactory_GPCR1"/>
</dbReference>
<evidence type="ECO:0000256" key="9">
    <source>
        <dbReference type="ARBA" id="ARBA00023157"/>
    </source>
</evidence>
<protein>
    <recommendedName>
        <fullName evidence="14">Olfactory receptor</fullName>
    </recommendedName>
</protein>
<evidence type="ECO:0000256" key="4">
    <source>
        <dbReference type="ARBA" id="ARBA00022692"/>
    </source>
</evidence>
<feature type="transmembrane region" description="Helical" evidence="14">
    <location>
        <begin position="282"/>
        <end position="301"/>
    </location>
</feature>
<dbReference type="Gene3D" id="1.20.1070.10">
    <property type="entry name" value="Rhodopsin 7-helix transmembrane proteins"/>
    <property type="match status" value="1"/>
</dbReference>
<organism evidence="16 17">
    <name type="scientific">Pyxicephalus adspersus</name>
    <name type="common">African bullfrog</name>
    <dbReference type="NCBI Taxonomy" id="30357"/>
    <lineage>
        <taxon>Eukaryota</taxon>
        <taxon>Metazoa</taxon>
        <taxon>Chordata</taxon>
        <taxon>Craniata</taxon>
        <taxon>Vertebrata</taxon>
        <taxon>Euteleostomi</taxon>
        <taxon>Amphibia</taxon>
        <taxon>Batrachia</taxon>
        <taxon>Anura</taxon>
        <taxon>Neobatrachia</taxon>
        <taxon>Ranoidea</taxon>
        <taxon>Pyxicephalidae</taxon>
        <taxon>Pyxicephalinae</taxon>
        <taxon>Pyxicephalus</taxon>
    </lineage>
</organism>
<evidence type="ECO:0000256" key="11">
    <source>
        <dbReference type="ARBA" id="ARBA00023180"/>
    </source>
</evidence>
<evidence type="ECO:0000256" key="8">
    <source>
        <dbReference type="ARBA" id="ARBA00023136"/>
    </source>
</evidence>
<dbReference type="InterPro" id="IPR000276">
    <property type="entry name" value="GPCR_Rhodpsn"/>
</dbReference>
<feature type="transmembrane region" description="Helical" evidence="14">
    <location>
        <begin position="107"/>
        <end position="129"/>
    </location>
</feature>
<keyword evidence="4 13" id="KW-0812">Transmembrane</keyword>
<comment type="caution">
    <text evidence="16">The sequence shown here is derived from an EMBL/GenBank/DDBJ whole genome shotgun (WGS) entry which is preliminary data.</text>
</comment>
<feature type="transmembrane region" description="Helical" evidence="14">
    <location>
        <begin position="202"/>
        <end position="225"/>
    </location>
</feature>
<evidence type="ECO:0000256" key="1">
    <source>
        <dbReference type="ARBA" id="ARBA00004651"/>
    </source>
</evidence>
<dbReference type="PANTHER" id="PTHR24242:SF227">
    <property type="entry name" value="OLFACTORY RECEPTOR"/>
    <property type="match status" value="1"/>
</dbReference>
<dbReference type="PROSITE" id="PS50262">
    <property type="entry name" value="G_PROTEIN_RECEP_F1_2"/>
    <property type="match status" value="1"/>
</dbReference>
<dbReference type="InterPro" id="IPR000725">
    <property type="entry name" value="Olfact_rcpt"/>
</dbReference>
<keyword evidence="5 14" id="KW-0552">Olfaction</keyword>
<evidence type="ECO:0000256" key="10">
    <source>
        <dbReference type="ARBA" id="ARBA00023170"/>
    </source>
</evidence>
<evidence type="ECO:0000256" key="7">
    <source>
        <dbReference type="ARBA" id="ARBA00023040"/>
    </source>
</evidence>
<dbReference type="Pfam" id="PF13853">
    <property type="entry name" value="7tm_4"/>
    <property type="match status" value="1"/>
</dbReference>
<accession>A0AAV2ZQV4</accession>
<gene>
    <name evidence="16" type="ORF">GDO54_003753</name>
</gene>
<keyword evidence="9" id="KW-1015">Disulfide bond</keyword>
<name>A0AAV2ZQV4_PYXAD</name>
<evidence type="ECO:0000256" key="5">
    <source>
        <dbReference type="ARBA" id="ARBA00022725"/>
    </source>
</evidence>
<evidence type="ECO:0000256" key="6">
    <source>
        <dbReference type="ARBA" id="ARBA00022989"/>
    </source>
</evidence>
<dbReference type="GO" id="GO:0005886">
    <property type="term" value="C:plasma membrane"/>
    <property type="evidence" value="ECO:0007669"/>
    <property type="project" value="UniProtKB-SubCell"/>
</dbReference>
<feature type="transmembrane region" description="Helical" evidence="14">
    <location>
        <begin position="149"/>
        <end position="175"/>
    </location>
</feature>
<dbReference type="PRINTS" id="PR00245">
    <property type="entry name" value="OLFACTORYR"/>
</dbReference>
<keyword evidence="6 14" id="KW-1133">Transmembrane helix</keyword>
<evidence type="ECO:0000313" key="16">
    <source>
        <dbReference type="EMBL" id="DBA16353.1"/>
    </source>
</evidence>
<comment type="similarity">
    <text evidence="13">Belongs to the G-protein coupled receptor 1 family.</text>
</comment>
<evidence type="ECO:0000256" key="12">
    <source>
        <dbReference type="ARBA" id="ARBA00023224"/>
    </source>
</evidence>
<keyword evidence="2 14" id="KW-1003">Cell membrane</keyword>
<dbReference type="SMART" id="SM01381">
    <property type="entry name" value="7TM_GPCR_Srsx"/>
    <property type="match status" value="1"/>
</dbReference>
<evidence type="ECO:0000256" key="14">
    <source>
        <dbReference type="RuleBase" id="RU363047"/>
    </source>
</evidence>
<dbReference type="EMBL" id="DYDO01000011">
    <property type="protein sequence ID" value="DBA16353.1"/>
    <property type="molecule type" value="Genomic_DNA"/>
</dbReference>
<keyword evidence="3 14" id="KW-0716">Sensory transduction</keyword>
<reference evidence="16" key="1">
    <citation type="thesis" date="2020" institute="ProQuest LLC" country="789 East Eisenhower Parkway, Ann Arbor, MI, USA">
        <title>Comparative Genomics and Chromosome Evolution.</title>
        <authorList>
            <person name="Mudd A.B."/>
        </authorList>
    </citation>
    <scope>NUCLEOTIDE SEQUENCE</scope>
    <source>
        <strain evidence="16">1538</strain>
        <tissue evidence="16">Blood</tissue>
    </source>
</reference>
<sequence>MGNLFHWVGSELSNNTKVNDMILVGFPSLQQYNHLLFTALLCIYAFIITGNLLICFVIWRESCLHYPMYFFIAALACSELCYTAVLIPKMLADLLDKEKKISLTGCLLQAYFAHALGALEAYILTVMAFDRYLAICKPLQYQTIMTSKFYISLLAGCFILGFSTPVLEVVLISFLPFCGPNHIENVLCDFPPLTSLACTDPMLIYLVEFFVTLFIFMTTLPFVLLSYIRIVHAILGNKSKLGRQKAFSTCGAHLIVVLLFFSSAIFMYARFSKSSSVHYDKVVDLIYVVFTPLANPIIYGLRNHEIKKALRKFLCH</sequence>
<dbReference type="InterPro" id="IPR017452">
    <property type="entry name" value="GPCR_Rhodpsn_7TM"/>
</dbReference>
<proteinExistence type="inferred from homology"/>
<dbReference type="FunFam" id="1.20.1070.10:FF:000001">
    <property type="entry name" value="Olfactory receptor"/>
    <property type="match status" value="1"/>
</dbReference>
<dbReference type="SUPFAM" id="SSF81321">
    <property type="entry name" value="Family A G protein-coupled receptor-like"/>
    <property type="match status" value="1"/>
</dbReference>
<dbReference type="AlphaFoldDB" id="A0AAV2ZQV4"/>
<evidence type="ECO:0000313" key="17">
    <source>
        <dbReference type="Proteomes" id="UP001181693"/>
    </source>
</evidence>
<feature type="domain" description="G-protein coupled receptors family 1 profile" evidence="15">
    <location>
        <begin position="50"/>
        <end position="299"/>
    </location>
</feature>
<evidence type="ECO:0000256" key="13">
    <source>
        <dbReference type="RuleBase" id="RU000688"/>
    </source>
</evidence>
<dbReference type="PRINTS" id="PR00237">
    <property type="entry name" value="GPCRRHODOPSN"/>
</dbReference>
<keyword evidence="17" id="KW-1185">Reference proteome</keyword>
<dbReference type="Proteomes" id="UP001181693">
    <property type="component" value="Unassembled WGS sequence"/>
</dbReference>
<comment type="subcellular location">
    <subcellularLocation>
        <location evidence="1 14">Cell membrane</location>
        <topology evidence="1 14">Multi-pass membrane protein</topology>
    </subcellularLocation>
</comment>
<evidence type="ECO:0000259" key="15">
    <source>
        <dbReference type="PROSITE" id="PS50262"/>
    </source>
</evidence>
<dbReference type="PANTHER" id="PTHR24242">
    <property type="entry name" value="G-PROTEIN COUPLED RECEPTOR"/>
    <property type="match status" value="1"/>
</dbReference>
<keyword evidence="10 13" id="KW-0675">Receptor</keyword>
<feature type="transmembrane region" description="Helical" evidence="14">
    <location>
        <begin position="246"/>
        <end position="270"/>
    </location>
</feature>
<keyword evidence="7 13" id="KW-0297">G-protein coupled receptor</keyword>
<dbReference type="GO" id="GO:0004984">
    <property type="term" value="F:olfactory receptor activity"/>
    <property type="evidence" value="ECO:0007669"/>
    <property type="project" value="InterPro"/>
</dbReference>
<keyword evidence="11" id="KW-0325">Glycoprotein</keyword>